<evidence type="ECO:0000256" key="11">
    <source>
        <dbReference type="ARBA" id="ARBA00023170"/>
    </source>
</evidence>
<evidence type="ECO:0000256" key="16">
    <source>
        <dbReference type="ARBA" id="ARBA00034104"/>
    </source>
</evidence>
<keyword evidence="12" id="KW-0325">Glycoprotein</keyword>
<dbReference type="Proteomes" id="UP000711488">
    <property type="component" value="Unassembled WGS sequence"/>
</dbReference>
<dbReference type="PRINTS" id="PR00252">
    <property type="entry name" value="NRIONCHANNEL"/>
</dbReference>
<evidence type="ECO:0000256" key="4">
    <source>
        <dbReference type="ARBA" id="ARBA00022475"/>
    </source>
</evidence>
<dbReference type="FunFam" id="1.20.58.390:FF:000043">
    <property type="entry name" value="AcetylCholine Receptor"/>
    <property type="match status" value="1"/>
</dbReference>
<dbReference type="InterPro" id="IPR006029">
    <property type="entry name" value="Neurotrans-gated_channel_TM"/>
</dbReference>
<evidence type="ECO:0000256" key="5">
    <source>
        <dbReference type="ARBA" id="ARBA00022692"/>
    </source>
</evidence>
<feature type="domain" description="Neurotransmitter-gated ion-channel ligand-binding" evidence="19">
    <location>
        <begin position="371"/>
        <end position="422"/>
    </location>
</feature>
<dbReference type="EMBL" id="JQDR03015116">
    <property type="protein sequence ID" value="KAA0187152.1"/>
    <property type="molecule type" value="Genomic_DNA"/>
</dbReference>
<dbReference type="Gene3D" id="2.70.170.10">
    <property type="entry name" value="Neurotransmitter-gated ion-channel ligand-binding domain"/>
    <property type="match status" value="1"/>
</dbReference>
<dbReference type="InterPro" id="IPR018000">
    <property type="entry name" value="Neurotransmitter_ion_chnl_CS"/>
</dbReference>
<keyword evidence="13" id="KW-0628">Postsynaptic cell membrane</keyword>
<feature type="transmembrane region" description="Helical" evidence="17">
    <location>
        <begin position="724"/>
        <end position="747"/>
    </location>
</feature>
<dbReference type="InterPro" id="IPR036734">
    <property type="entry name" value="Neur_chan_lig-bd_sf"/>
</dbReference>
<evidence type="ECO:0000259" key="20">
    <source>
        <dbReference type="Pfam" id="PF02932"/>
    </source>
</evidence>
<reference evidence="21" key="2">
    <citation type="journal article" date="2018" name="Environ. Sci. Technol.">
        <title>The Toxicogenome of Hyalella azteca: A Model for Sediment Ecotoxicology and Evolutionary Toxicology.</title>
        <authorList>
            <person name="Poynton H.C."/>
            <person name="Hasenbein S."/>
            <person name="Benoit J.B."/>
            <person name="Sepulveda M.S."/>
            <person name="Poelchau M.F."/>
            <person name="Hughes D.S.T."/>
            <person name="Murali S.C."/>
            <person name="Chen S."/>
            <person name="Glastad K.M."/>
            <person name="Goodisman M.A.D."/>
            <person name="Werren J.H."/>
            <person name="Vineis J.H."/>
            <person name="Bowen J.L."/>
            <person name="Friedrich M."/>
            <person name="Jones J."/>
            <person name="Robertson H.M."/>
            <person name="Feyereisen R."/>
            <person name="Mechler-Hickson A."/>
            <person name="Mathers N."/>
            <person name="Lee C.E."/>
            <person name="Colbourne J.K."/>
            <person name="Biales A."/>
            <person name="Johnston J.S."/>
            <person name="Wellborn G.A."/>
            <person name="Rosendale A.J."/>
            <person name="Cridge A.G."/>
            <person name="Munoz-Torres M.C."/>
            <person name="Bain P.A."/>
            <person name="Manny A.R."/>
            <person name="Major K.M."/>
            <person name="Lambert F.N."/>
            <person name="Vulpe C.D."/>
            <person name="Tuck P."/>
            <person name="Blalock B.J."/>
            <person name="Lin Y.Y."/>
            <person name="Smith M.E."/>
            <person name="Ochoa-Acuna H."/>
            <person name="Chen M.M."/>
            <person name="Childers C.P."/>
            <person name="Qu J."/>
            <person name="Dugan S."/>
            <person name="Lee S.L."/>
            <person name="Chao H."/>
            <person name="Dinh H."/>
            <person name="Han Y."/>
            <person name="Doddapaneni H."/>
            <person name="Worley K.C."/>
            <person name="Muzny D.M."/>
            <person name="Gibbs R.A."/>
            <person name="Richards S."/>
        </authorList>
    </citation>
    <scope>NUCLEOTIDE SEQUENCE</scope>
    <source>
        <strain evidence="21">HAZT.00-mixed</strain>
        <tissue evidence="21">Whole organism</tissue>
    </source>
</reference>
<evidence type="ECO:0000256" key="12">
    <source>
        <dbReference type="ARBA" id="ARBA00023180"/>
    </source>
</evidence>
<dbReference type="Pfam" id="PF02931">
    <property type="entry name" value="Neur_chan_LBD"/>
    <property type="match status" value="2"/>
</dbReference>
<feature type="transmembrane region" description="Helical" evidence="17">
    <location>
        <begin position="454"/>
        <end position="472"/>
    </location>
</feature>
<evidence type="ECO:0000256" key="1">
    <source>
        <dbReference type="ARBA" id="ARBA00003328"/>
    </source>
</evidence>
<dbReference type="InterPro" id="IPR006202">
    <property type="entry name" value="Neur_chan_lig-bd"/>
</dbReference>
<dbReference type="CDD" id="cd18997">
    <property type="entry name" value="LGIC_ECD_nAChR"/>
    <property type="match status" value="1"/>
</dbReference>
<keyword evidence="11" id="KW-0675">Receptor</keyword>
<keyword evidence="10" id="KW-1015">Disulfide bond</keyword>
<feature type="region of interest" description="Disordered" evidence="18">
    <location>
        <begin position="82"/>
        <end position="119"/>
    </location>
</feature>
<dbReference type="SUPFAM" id="SSF63712">
    <property type="entry name" value="Nicotinic receptor ligand binding domain-like"/>
    <property type="match status" value="2"/>
</dbReference>
<evidence type="ECO:0000256" key="9">
    <source>
        <dbReference type="ARBA" id="ARBA00023136"/>
    </source>
</evidence>
<evidence type="ECO:0000256" key="7">
    <source>
        <dbReference type="ARBA" id="ARBA00023018"/>
    </source>
</evidence>
<feature type="region of interest" description="Disordered" evidence="18">
    <location>
        <begin position="541"/>
        <end position="602"/>
    </location>
</feature>
<evidence type="ECO:0000256" key="10">
    <source>
        <dbReference type="ARBA" id="ARBA00023157"/>
    </source>
</evidence>
<keyword evidence="8 17" id="KW-0406">Ion transport</keyword>
<keyword evidence="5 17" id="KW-0812">Transmembrane</keyword>
<dbReference type="Gene3D" id="1.20.58.390">
    <property type="entry name" value="Neurotransmitter-gated ion-channel transmembrane domain"/>
    <property type="match status" value="1"/>
</dbReference>
<keyword evidence="7" id="KW-0770">Synapse</keyword>
<evidence type="ECO:0000256" key="18">
    <source>
        <dbReference type="SAM" id="MobiDB-lite"/>
    </source>
</evidence>
<evidence type="ECO:0000259" key="19">
    <source>
        <dbReference type="Pfam" id="PF02931"/>
    </source>
</evidence>
<feature type="compositionally biased region" description="Polar residues" evidence="18">
    <location>
        <begin position="94"/>
        <end position="106"/>
    </location>
</feature>
<dbReference type="PROSITE" id="PS00236">
    <property type="entry name" value="NEUROTR_ION_CHANNEL"/>
    <property type="match status" value="1"/>
</dbReference>
<dbReference type="PANTHER" id="PTHR18945">
    <property type="entry name" value="NEUROTRANSMITTER GATED ION CHANNEL"/>
    <property type="match status" value="1"/>
</dbReference>
<comment type="similarity">
    <text evidence="2">Belongs to the ligand-gated ion channel (TC 1.A.9) family. Acetylcholine receptor (TC 1.A.9.1) subfamily.</text>
</comment>
<evidence type="ECO:0000256" key="14">
    <source>
        <dbReference type="ARBA" id="ARBA00023286"/>
    </source>
</evidence>
<evidence type="ECO:0000256" key="15">
    <source>
        <dbReference type="ARBA" id="ARBA00023303"/>
    </source>
</evidence>
<dbReference type="CDD" id="cd19051">
    <property type="entry name" value="LGIC_TM_cation"/>
    <property type="match status" value="1"/>
</dbReference>
<comment type="caution">
    <text evidence="21">The sequence shown here is derived from an EMBL/GenBank/DDBJ whole genome shotgun (WGS) entry which is preliminary data.</text>
</comment>
<dbReference type="InterPro" id="IPR036719">
    <property type="entry name" value="Neuro-gated_channel_TM_sf"/>
</dbReference>
<evidence type="ECO:0000256" key="8">
    <source>
        <dbReference type="ARBA" id="ARBA00023065"/>
    </source>
</evidence>
<keyword evidence="3 17" id="KW-0813">Transport</keyword>
<feature type="transmembrane region" description="Helical" evidence="17">
    <location>
        <begin position="424"/>
        <end position="447"/>
    </location>
</feature>
<keyword evidence="4" id="KW-1003">Cell membrane</keyword>
<accession>A0A6A0GUV9</accession>
<evidence type="ECO:0000256" key="13">
    <source>
        <dbReference type="ARBA" id="ARBA00023257"/>
    </source>
</evidence>
<dbReference type="InterPro" id="IPR002394">
    <property type="entry name" value="Nicotinic_acetylcholine_rcpt"/>
</dbReference>
<sequence>MLITYIGGTVVSSVVSRVMGSTNDLTTTAPDGGYDNYNPYEELYQPSHNDDGDSNVPYDPAHPYQLYASNFPNIKNIKNAKIPGSESGKPIFSEINSDESVTSDDINSGHRDEEKPEPQPVTEVYGDMLPHFDSSNFISSNTEKSTTDKKSVLAKNKYFKRKLKLTENDEKRLLDELMWGYDRNVRPVLNASHAVVIQLGITLTQIFDMDEKNQVLTTNVWLDQEWVDQLLSWDPADYNGLETVRLPCERIWLPDIVLYNNADDYTRGYMNSKAMVSHNGKVFWPPPTKFRSTCPVDVTYFPFDDQTCILKLGSWIYDGFQAKCCVCAACEGVAQAKCCVCAACEGVAQAKGCVHVACEGVAQAKCCVDVTNRTADVDLTNYISNGEWELLEARIIRNVIYYSCCPEPFPDVTITITIRRKTLYYMYNVVLPCMMMSVLTLLVFCLPPDSGEKIALGVTVLLAFSVFMLAIAEKMPETSESIPLIGIYLTAVMTITSISIIMTVIVLNCHYRGPIQKEVSPWMRRIFLDSGLVEKCRSFTRNSHTSSNNNQSSTKETLTSPNDSHSFFGLKWRNRSLAKPKEPDENNASGRHSNSNNVAPPKVMTSSFLGDFTNNIAKDHTLKQADTIHLTVEGVHEDGRTDGFVAVDASSVEDLNYGWREYNDSNSFRRTNSISHSPVVAGGCRLQEEILMALRALLSRQLRQDTDLKRLNEWRTVAIAVDRILFWVFFVVTTVSSVVFLLVLPLVKRAEYVRST</sequence>
<proteinExistence type="inferred from homology"/>
<dbReference type="GO" id="GO:0045211">
    <property type="term" value="C:postsynaptic membrane"/>
    <property type="evidence" value="ECO:0007669"/>
    <property type="project" value="UniProtKB-SubCell"/>
</dbReference>
<dbReference type="InterPro" id="IPR038050">
    <property type="entry name" value="Neuro_actylchol_rec"/>
</dbReference>
<feature type="domain" description="Neurotransmitter-gated ion-channel ligand-binding" evidence="19">
    <location>
        <begin position="170"/>
        <end position="321"/>
    </location>
</feature>
<keyword evidence="6 17" id="KW-1133">Transmembrane helix</keyword>
<keyword evidence="15 17" id="KW-0407">Ion channel</keyword>
<feature type="compositionally biased region" description="Basic and acidic residues" evidence="18">
    <location>
        <begin position="107"/>
        <end position="117"/>
    </location>
</feature>
<feature type="domain" description="Neurotransmitter-gated ion-channel transmembrane" evidence="20">
    <location>
        <begin position="430"/>
        <end position="739"/>
    </location>
</feature>
<feature type="compositionally biased region" description="Polar residues" evidence="18">
    <location>
        <begin position="586"/>
        <end position="602"/>
    </location>
</feature>
<evidence type="ECO:0000256" key="17">
    <source>
        <dbReference type="RuleBase" id="RU000687"/>
    </source>
</evidence>
<dbReference type="FunFam" id="2.70.170.10:FF:000106">
    <property type="entry name" value="Si:ch211-39a7.1"/>
    <property type="match status" value="1"/>
</dbReference>
<dbReference type="FunFam" id="2.70.170.10:FF:000030">
    <property type="entry name" value="AcetylCholine Receptor"/>
    <property type="match status" value="1"/>
</dbReference>
<dbReference type="GO" id="GO:0022848">
    <property type="term" value="F:acetylcholine-gated monoatomic cation-selective channel activity"/>
    <property type="evidence" value="ECO:0007669"/>
    <property type="project" value="InterPro"/>
</dbReference>
<keyword evidence="9 17" id="KW-0472">Membrane</keyword>
<organism evidence="21">
    <name type="scientific">Hyalella azteca</name>
    <name type="common">Amphipod</name>
    <dbReference type="NCBI Taxonomy" id="294128"/>
    <lineage>
        <taxon>Eukaryota</taxon>
        <taxon>Metazoa</taxon>
        <taxon>Ecdysozoa</taxon>
        <taxon>Arthropoda</taxon>
        <taxon>Crustacea</taxon>
        <taxon>Multicrustacea</taxon>
        <taxon>Malacostraca</taxon>
        <taxon>Eumalacostraca</taxon>
        <taxon>Peracarida</taxon>
        <taxon>Amphipoda</taxon>
        <taxon>Senticaudata</taxon>
        <taxon>Talitrida</taxon>
        <taxon>Talitroidea</taxon>
        <taxon>Hyalellidae</taxon>
        <taxon>Hyalella</taxon>
    </lineage>
</organism>
<gene>
    <name evidence="21" type="ORF">HAZT_HAZT000616</name>
</gene>
<comment type="function">
    <text evidence="1">After binding acetylcholine, the AChR responds by an extensive change in conformation that affects all subunits and leads to opening of an ion-conducting channel across the plasma membrane.</text>
</comment>
<dbReference type="Pfam" id="PF02932">
    <property type="entry name" value="Neur_chan_memb"/>
    <property type="match status" value="1"/>
</dbReference>
<dbReference type="GO" id="GO:0004888">
    <property type="term" value="F:transmembrane signaling receptor activity"/>
    <property type="evidence" value="ECO:0007669"/>
    <property type="project" value="InterPro"/>
</dbReference>
<name>A0A6A0GUV9_HYAAZ</name>
<feature type="compositionally biased region" description="Low complexity" evidence="18">
    <location>
        <begin position="541"/>
        <end position="557"/>
    </location>
</feature>
<keyword evidence="14" id="KW-1071">Ligand-gated ion channel</keyword>
<dbReference type="SUPFAM" id="SSF90112">
    <property type="entry name" value="Neurotransmitter-gated ion-channel transmembrane pore"/>
    <property type="match status" value="1"/>
</dbReference>
<protein>
    <submittedName>
        <fullName evidence="21">Uncharacterized protein</fullName>
    </submittedName>
</protein>
<evidence type="ECO:0000256" key="2">
    <source>
        <dbReference type="ARBA" id="ARBA00009237"/>
    </source>
</evidence>
<dbReference type="InterPro" id="IPR006201">
    <property type="entry name" value="Neur_channel"/>
</dbReference>
<dbReference type="AlphaFoldDB" id="A0A6A0GUV9"/>
<feature type="transmembrane region" description="Helical" evidence="17">
    <location>
        <begin position="484"/>
        <end position="507"/>
    </location>
</feature>
<reference evidence="21" key="1">
    <citation type="submission" date="2014-08" db="EMBL/GenBank/DDBJ databases">
        <authorList>
            <person name="Murali S."/>
            <person name="Richards S."/>
            <person name="Bandaranaike D."/>
            <person name="Bellair M."/>
            <person name="Blankenburg K."/>
            <person name="Chao H."/>
            <person name="Dinh H."/>
            <person name="Doddapaneni H."/>
            <person name="Dugan-Rocha S."/>
            <person name="Elkadiri S."/>
            <person name="Gnanaolivu R."/>
            <person name="Hughes D."/>
            <person name="Lee S."/>
            <person name="Li M."/>
            <person name="Ming W."/>
            <person name="Munidasa M."/>
            <person name="Muniz J."/>
            <person name="Nguyen L."/>
            <person name="Osuji N."/>
            <person name="Pu L.-L."/>
            <person name="Puazo M."/>
            <person name="Skinner E."/>
            <person name="Qu C."/>
            <person name="Quiroz J."/>
            <person name="Raj R."/>
            <person name="Weissenberger G."/>
            <person name="Xin Y."/>
            <person name="Zou X."/>
            <person name="Han Y."/>
            <person name="Worley K."/>
            <person name="Muzny D."/>
            <person name="Gibbs R."/>
        </authorList>
    </citation>
    <scope>NUCLEOTIDE SEQUENCE</scope>
    <source>
        <strain evidence="21">HAZT.00-mixed</strain>
        <tissue evidence="21">Whole organism</tissue>
    </source>
</reference>
<reference evidence="21" key="3">
    <citation type="submission" date="2019-06" db="EMBL/GenBank/DDBJ databases">
        <authorList>
            <person name="Poynton C."/>
            <person name="Hasenbein S."/>
            <person name="Benoit J.B."/>
            <person name="Sepulveda M.S."/>
            <person name="Poelchau M.F."/>
            <person name="Murali S.C."/>
            <person name="Chen S."/>
            <person name="Glastad K.M."/>
            <person name="Werren J.H."/>
            <person name="Vineis J.H."/>
            <person name="Bowen J.L."/>
            <person name="Friedrich M."/>
            <person name="Jones J."/>
            <person name="Robertson H.M."/>
            <person name="Feyereisen R."/>
            <person name="Mechler-Hickson A."/>
            <person name="Mathers N."/>
            <person name="Lee C.E."/>
            <person name="Colbourne J.K."/>
            <person name="Biales A."/>
            <person name="Johnston J.S."/>
            <person name="Wellborn G.A."/>
            <person name="Rosendale A.J."/>
            <person name="Cridge A.G."/>
            <person name="Munoz-Torres M.C."/>
            <person name="Bain P.A."/>
            <person name="Manny A.R."/>
            <person name="Major K.M."/>
            <person name="Lambert F.N."/>
            <person name="Vulpe C.D."/>
            <person name="Tuck P."/>
            <person name="Blalock B.J."/>
            <person name="Lin Y.-Y."/>
            <person name="Smith M.E."/>
            <person name="Ochoa-Acuna H."/>
            <person name="Chen M.-J.M."/>
            <person name="Childers C.P."/>
            <person name="Qu J."/>
            <person name="Dugan S."/>
            <person name="Lee S.L."/>
            <person name="Chao H."/>
            <person name="Dinh H."/>
            <person name="Han Y."/>
            <person name="Doddapaneni H."/>
            <person name="Worley K.C."/>
            <person name="Muzny D.M."/>
            <person name="Gibbs R.A."/>
            <person name="Richards S."/>
        </authorList>
    </citation>
    <scope>NUCLEOTIDE SEQUENCE</scope>
    <source>
        <strain evidence="21">HAZT.00-mixed</strain>
        <tissue evidence="21">Whole organism</tissue>
    </source>
</reference>
<comment type="subcellular location">
    <subcellularLocation>
        <location evidence="16">Postsynaptic cell membrane</location>
        <topology evidence="16">Multi-pass membrane protein</topology>
    </subcellularLocation>
</comment>
<evidence type="ECO:0000256" key="3">
    <source>
        <dbReference type="ARBA" id="ARBA00022448"/>
    </source>
</evidence>
<evidence type="ECO:0000256" key="6">
    <source>
        <dbReference type="ARBA" id="ARBA00022989"/>
    </source>
</evidence>
<dbReference type="PRINTS" id="PR00254">
    <property type="entry name" value="NICOTINICR"/>
</dbReference>
<evidence type="ECO:0000313" key="21">
    <source>
        <dbReference type="EMBL" id="KAA0187152.1"/>
    </source>
</evidence>